<dbReference type="CDD" id="cd01205">
    <property type="entry name" value="EVH1_WASP-like"/>
    <property type="match status" value="1"/>
</dbReference>
<feature type="compositionally biased region" description="Basic residues" evidence="5">
    <location>
        <begin position="245"/>
        <end position="268"/>
    </location>
</feature>
<reference evidence="8" key="1">
    <citation type="submission" date="2022-11" db="EMBL/GenBank/DDBJ databases">
        <title>Genome Sequence of Cubamyces cubensis.</title>
        <authorList>
            <person name="Buettner E."/>
        </authorList>
    </citation>
    <scope>NUCLEOTIDE SEQUENCE</scope>
    <source>
        <strain evidence="8">MPL-01</strain>
    </source>
</reference>
<dbReference type="Gene3D" id="3.90.810.10">
    <property type="entry name" value="CRIB domain"/>
    <property type="match status" value="1"/>
</dbReference>
<dbReference type="InterPro" id="IPR036936">
    <property type="entry name" value="CRIB_dom_sf"/>
</dbReference>
<dbReference type="InterPro" id="IPR011993">
    <property type="entry name" value="PH-like_dom_sf"/>
</dbReference>
<organism evidence="8 9">
    <name type="scientific">Trametes cubensis</name>
    <dbReference type="NCBI Taxonomy" id="1111947"/>
    <lineage>
        <taxon>Eukaryota</taxon>
        <taxon>Fungi</taxon>
        <taxon>Dikarya</taxon>
        <taxon>Basidiomycota</taxon>
        <taxon>Agaricomycotina</taxon>
        <taxon>Agaricomycetes</taxon>
        <taxon>Polyporales</taxon>
        <taxon>Polyporaceae</taxon>
        <taxon>Trametes</taxon>
    </lineage>
</organism>
<keyword evidence="2" id="KW-0963">Cytoplasm</keyword>
<keyword evidence="9" id="KW-1185">Reference proteome</keyword>
<dbReference type="SUPFAM" id="SSF50729">
    <property type="entry name" value="PH domain-like"/>
    <property type="match status" value="1"/>
</dbReference>
<dbReference type="PROSITE" id="PS50108">
    <property type="entry name" value="CRIB"/>
    <property type="match status" value="1"/>
</dbReference>
<dbReference type="Pfam" id="PF00786">
    <property type="entry name" value="PBD"/>
    <property type="match status" value="1"/>
</dbReference>
<dbReference type="FunFam" id="2.30.29.30:FF:000281">
    <property type="entry name" value="Actin associated protein"/>
    <property type="match status" value="1"/>
</dbReference>
<dbReference type="SUPFAM" id="SSF47912">
    <property type="entry name" value="Wiscott-Aldrich syndrome protein, WASP, C-terminal domain"/>
    <property type="match status" value="1"/>
</dbReference>
<dbReference type="GO" id="GO:0071933">
    <property type="term" value="F:Arp2/3 complex binding"/>
    <property type="evidence" value="ECO:0007669"/>
    <property type="project" value="UniProtKB-ARBA"/>
</dbReference>
<proteinExistence type="predicted"/>
<accession>A0AAD7TK79</accession>
<feature type="domain" description="CRIB" evidence="6">
    <location>
        <begin position="154"/>
        <end position="169"/>
    </location>
</feature>
<evidence type="ECO:0000256" key="4">
    <source>
        <dbReference type="ARBA" id="ARBA00023212"/>
    </source>
</evidence>
<dbReference type="CDD" id="cd00132">
    <property type="entry name" value="CRIB"/>
    <property type="match status" value="1"/>
</dbReference>
<evidence type="ECO:0000256" key="1">
    <source>
        <dbReference type="ARBA" id="ARBA00004245"/>
    </source>
</evidence>
<evidence type="ECO:0000313" key="9">
    <source>
        <dbReference type="Proteomes" id="UP001215151"/>
    </source>
</evidence>
<dbReference type="Gene3D" id="2.30.29.30">
    <property type="entry name" value="Pleckstrin-homology domain (PH domain)/Phosphotyrosine-binding domain (PTB)"/>
    <property type="match status" value="1"/>
</dbReference>
<keyword evidence="3" id="KW-0597">Phosphoprotein</keyword>
<evidence type="ECO:0000313" key="8">
    <source>
        <dbReference type="EMBL" id="KAJ8463745.1"/>
    </source>
</evidence>
<feature type="domain" description="WH1" evidence="7">
    <location>
        <begin position="19"/>
        <end position="129"/>
    </location>
</feature>
<dbReference type="FunFam" id="3.90.810.10:FF:000010">
    <property type="entry name" value="Related to Neural Wiskott-Aldrich syndrome protein"/>
    <property type="match status" value="1"/>
</dbReference>
<dbReference type="SMART" id="SM00285">
    <property type="entry name" value="PBD"/>
    <property type="match status" value="1"/>
</dbReference>
<evidence type="ECO:0000259" key="6">
    <source>
        <dbReference type="PROSITE" id="PS50108"/>
    </source>
</evidence>
<evidence type="ECO:0000256" key="3">
    <source>
        <dbReference type="ARBA" id="ARBA00022553"/>
    </source>
</evidence>
<dbReference type="PROSITE" id="PS50229">
    <property type="entry name" value="WH1"/>
    <property type="match status" value="1"/>
</dbReference>
<dbReference type="InterPro" id="IPR000095">
    <property type="entry name" value="CRIB_dom"/>
</dbReference>
<sequence>MPAQSTLSSDEKTKVKAAVNSPANKIFTAALARIYYAYPKPDEWSYTGLQGALAFVKDTQGVFYLKLVDLAGTRGIIWEHELYEGFEYNQDRSFFHSFAGDDCMIGIVFADESEAKTFYKKVTSKKTDTKSKSGTTKKKSAKPSKGGKIDKSMISGPTAGSFKHVAHMGYDADKGFTSTNVDPSWEAFLGNLEGQGISRDVLEQNMDFIKDFVRDAQKAEAHSSTQANGSGMKKKPPPPPAPRPFHLRRLRQRRHHPHPLLRRRRLHE</sequence>
<dbReference type="Pfam" id="PF00568">
    <property type="entry name" value="WH1"/>
    <property type="match status" value="1"/>
</dbReference>
<evidence type="ECO:0008006" key="10">
    <source>
        <dbReference type="Google" id="ProtNLM"/>
    </source>
</evidence>
<dbReference type="GO" id="GO:0007015">
    <property type="term" value="P:actin filament organization"/>
    <property type="evidence" value="ECO:0007669"/>
    <property type="project" value="InterPro"/>
</dbReference>
<evidence type="ECO:0000259" key="7">
    <source>
        <dbReference type="PROSITE" id="PS50229"/>
    </source>
</evidence>
<dbReference type="InterPro" id="IPR033927">
    <property type="entry name" value="WASPfam_EVH1"/>
</dbReference>
<dbReference type="Proteomes" id="UP001215151">
    <property type="component" value="Unassembled WGS sequence"/>
</dbReference>
<comment type="caution">
    <text evidence="8">The sequence shown here is derived from an EMBL/GenBank/DDBJ whole genome shotgun (WGS) entry which is preliminary data.</text>
</comment>
<keyword evidence="4" id="KW-0206">Cytoskeleton</keyword>
<feature type="region of interest" description="Disordered" evidence="5">
    <location>
        <begin position="217"/>
        <end position="268"/>
    </location>
</feature>
<dbReference type="InterPro" id="IPR011026">
    <property type="entry name" value="WAS_C"/>
</dbReference>
<protein>
    <recommendedName>
        <fullName evidence="10">WH1-domain-containing protein</fullName>
    </recommendedName>
</protein>
<dbReference type="EMBL" id="JAPEVG010000374">
    <property type="protein sequence ID" value="KAJ8463745.1"/>
    <property type="molecule type" value="Genomic_DNA"/>
</dbReference>
<dbReference type="InterPro" id="IPR000697">
    <property type="entry name" value="WH1/EVH1_dom"/>
</dbReference>
<name>A0AAD7TK79_9APHY</name>
<dbReference type="AlphaFoldDB" id="A0AAD7TK79"/>
<feature type="region of interest" description="Disordered" evidence="5">
    <location>
        <begin position="128"/>
        <end position="153"/>
    </location>
</feature>
<evidence type="ECO:0000256" key="2">
    <source>
        <dbReference type="ARBA" id="ARBA00022490"/>
    </source>
</evidence>
<evidence type="ECO:0000256" key="5">
    <source>
        <dbReference type="SAM" id="MobiDB-lite"/>
    </source>
</evidence>
<dbReference type="GO" id="GO:0030479">
    <property type="term" value="C:actin cortical patch"/>
    <property type="evidence" value="ECO:0007669"/>
    <property type="project" value="UniProtKB-ARBA"/>
</dbReference>
<dbReference type="GO" id="GO:0008092">
    <property type="term" value="F:cytoskeletal protein binding"/>
    <property type="evidence" value="ECO:0007669"/>
    <property type="project" value="UniProtKB-ARBA"/>
</dbReference>
<comment type="subcellular location">
    <subcellularLocation>
        <location evidence="1">Cytoplasm</location>
        <location evidence="1">Cytoskeleton</location>
    </subcellularLocation>
</comment>
<dbReference type="SMART" id="SM00461">
    <property type="entry name" value="WH1"/>
    <property type="match status" value="1"/>
</dbReference>
<gene>
    <name evidence="8" type="ORF">ONZ51_g10044</name>
</gene>